<protein>
    <recommendedName>
        <fullName evidence="4">HTH merR-type domain-containing protein</fullName>
    </recommendedName>
</protein>
<accession>A0ABR6N731</accession>
<evidence type="ECO:0000313" key="3">
    <source>
        <dbReference type="Proteomes" id="UP000560131"/>
    </source>
</evidence>
<reference evidence="2 3" key="1">
    <citation type="submission" date="2020-08" db="EMBL/GenBank/DDBJ databases">
        <title>Genomic Encyclopedia of Type Strains, Phase IV (KMG-IV): sequencing the most valuable type-strain genomes for metagenomic binning, comparative biology and taxonomic classification.</title>
        <authorList>
            <person name="Goeker M."/>
        </authorList>
    </citation>
    <scope>NUCLEOTIDE SEQUENCE [LARGE SCALE GENOMIC DNA]</scope>
    <source>
        <strain evidence="2 3">DSM 101535</strain>
    </source>
</reference>
<evidence type="ECO:0000313" key="2">
    <source>
        <dbReference type="EMBL" id="MBB5726607.1"/>
    </source>
</evidence>
<evidence type="ECO:0000256" key="1">
    <source>
        <dbReference type="SAM" id="MobiDB-lite"/>
    </source>
</evidence>
<keyword evidence="3" id="KW-1185">Reference proteome</keyword>
<sequence>MSADVLPFDPNARLQSKAGICAYLGHISPATYDAWQAKGIVPGPVPGTNRYDRRQHDHVLDQRAGLVKPVNSPSLSPYEQWTAGHAS</sequence>
<organism evidence="2 3">
    <name type="scientific">Sphingomonas endophytica</name>
    <dbReference type="NCBI Taxonomy" id="869719"/>
    <lineage>
        <taxon>Bacteria</taxon>
        <taxon>Pseudomonadati</taxon>
        <taxon>Pseudomonadota</taxon>
        <taxon>Alphaproteobacteria</taxon>
        <taxon>Sphingomonadales</taxon>
        <taxon>Sphingomonadaceae</taxon>
        <taxon>Sphingomonas</taxon>
    </lineage>
</organism>
<evidence type="ECO:0008006" key="4">
    <source>
        <dbReference type="Google" id="ProtNLM"/>
    </source>
</evidence>
<dbReference type="Proteomes" id="UP000560131">
    <property type="component" value="Unassembled WGS sequence"/>
</dbReference>
<proteinExistence type="predicted"/>
<feature type="region of interest" description="Disordered" evidence="1">
    <location>
        <begin position="62"/>
        <end position="87"/>
    </location>
</feature>
<gene>
    <name evidence="2" type="ORF">FHS97_002550</name>
</gene>
<dbReference type="RefSeq" id="WP_221233286.1">
    <property type="nucleotide sequence ID" value="NZ_BAABAR010000019.1"/>
</dbReference>
<name>A0ABR6N731_9SPHN</name>
<dbReference type="EMBL" id="JACIJN010000008">
    <property type="protein sequence ID" value="MBB5726607.1"/>
    <property type="molecule type" value="Genomic_DNA"/>
</dbReference>
<comment type="caution">
    <text evidence="2">The sequence shown here is derived from an EMBL/GenBank/DDBJ whole genome shotgun (WGS) entry which is preliminary data.</text>
</comment>